<feature type="transmembrane region" description="Helical" evidence="9">
    <location>
        <begin position="626"/>
        <end position="645"/>
    </location>
</feature>
<keyword evidence="8 9" id="KW-0472">Membrane</keyword>
<dbReference type="AlphaFoldDB" id="A0A6L2PPH1"/>
<dbReference type="SUPFAM" id="SSF52540">
    <property type="entry name" value="P-loop containing nucleoside triphosphate hydrolases"/>
    <property type="match status" value="1"/>
</dbReference>
<dbReference type="Gene3D" id="3.40.50.300">
    <property type="entry name" value="P-loop containing nucleotide triphosphate hydrolases"/>
    <property type="match status" value="1"/>
</dbReference>
<dbReference type="InParanoid" id="A0A6L2PPH1"/>
<evidence type="ECO:0000256" key="6">
    <source>
        <dbReference type="ARBA" id="ARBA00022840"/>
    </source>
</evidence>
<gene>
    <name evidence="11" type="ORF">Cfor_11530</name>
</gene>
<dbReference type="PANTHER" id="PTHR48041">
    <property type="entry name" value="ABC TRANSPORTER G FAMILY MEMBER 28"/>
    <property type="match status" value="1"/>
</dbReference>
<dbReference type="GO" id="GO:0016887">
    <property type="term" value="F:ATP hydrolysis activity"/>
    <property type="evidence" value="ECO:0007669"/>
    <property type="project" value="InterPro"/>
</dbReference>
<dbReference type="OrthoDB" id="66620at2759"/>
<dbReference type="Pfam" id="PF00005">
    <property type="entry name" value="ABC_tran"/>
    <property type="match status" value="1"/>
</dbReference>
<evidence type="ECO:0000256" key="1">
    <source>
        <dbReference type="ARBA" id="ARBA00004141"/>
    </source>
</evidence>
<dbReference type="Proteomes" id="UP000502823">
    <property type="component" value="Unassembled WGS sequence"/>
</dbReference>
<name>A0A6L2PPH1_COPFO</name>
<evidence type="ECO:0000256" key="7">
    <source>
        <dbReference type="ARBA" id="ARBA00022989"/>
    </source>
</evidence>
<proteinExistence type="inferred from homology"/>
<keyword evidence="5" id="KW-0547">Nucleotide-binding</keyword>
<keyword evidence="6" id="KW-0067">ATP-binding</keyword>
<dbReference type="Pfam" id="PF19055">
    <property type="entry name" value="ABC2_membrane_7"/>
    <property type="match status" value="1"/>
</dbReference>
<protein>
    <recommendedName>
        <fullName evidence="10">ABC transporter domain-containing protein</fullName>
    </recommendedName>
</protein>
<dbReference type="InterPro" id="IPR017871">
    <property type="entry name" value="ABC_transporter-like_CS"/>
</dbReference>
<evidence type="ECO:0000256" key="2">
    <source>
        <dbReference type="ARBA" id="ARBA00005814"/>
    </source>
</evidence>
<feature type="domain" description="ABC transporter" evidence="10">
    <location>
        <begin position="53"/>
        <end position="288"/>
    </location>
</feature>
<dbReference type="GO" id="GO:0140359">
    <property type="term" value="F:ABC-type transporter activity"/>
    <property type="evidence" value="ECO:0007669"/>
    <property type="project" value="InterPro"/>
</dbReference>
<keyword evidence="12" id="KW-1185">Reference proteome</keyword>
<dbReference type="PROSITE" id="PS00211">
    <property type="entry name" value="ABC_TRANSPORTER_1"/>
    <property type="match status" value="1"/>
</dbReference>
<dbReference type="SMART" id="SM00382">
    <property type="entry name" value="AAA"/>
    <property type="match status" value="1"/>
</dbReference>
<feature type="transmembrane region" description="Helical" evidence="9">
    <location>
        <begin position="477"/>
        <end position="494"/>
    </location>
</feature>
<sequence>MEHSCPVGMSESVTRFVEMSPLLGNHEYDLTLSWQNFTVKVEKRSAVNDSTGAWLRSLIRCKDSEEITILNSVSGKIQSGNLVAIMGPSGCGKTSLLAAVSGRIKGTMTGEVLLCGQQVDGSLLTRISGFVPQKDITFETLTAKEHLWFMSCMRLDRELCNDIRSRWIKALFQDLNLAGCEDTPISALSGGERKRLSLAVELLTDPPLLLCDEPTTGLDSYSASAVVEKLHHLVSRGKAVLCSIHQPTSDMLSCFHKLILLAGGRVAFHGTVVQAYTFFSSQGFLCPPSYNPAEFFIQKLSVIPGEEDASLERLEKLFDAFRSSEQNQSLQLSMPHIQTAHNSITQVNIKDILFCFGLFLVSSHKPYWHTQVYWLTWRSVLDSYRNKSGHLLQIAVFLVTSLMFSLCFMNTEAGTQRWIQDIRGLLYLITSEVFFTGAYSVFNTFPGEIPIFLRESGLYSASAYYISKVVTLIPRSVIEPLIYLAIIFGVVDFARGDINLFFLMAVPVVFVSNSATAYGCMLSGIFESPTMATIAAVPIDLISLLMAGIFYNVRVLPASVAWMKYLSQFYYSNEALAVVHWQEVEHIPDGRLVTGCPNNTNLPCLENGQQVLDEYGFSTENLPRDLVALAVFYIVLHFVGFLGVWRRSKRIAAY</sequence>
<feature type="transmembrane region" description="Helical" evidence="9">
    <location>
        <begin position="425"/>
        <end position="445"/>
    </location>
</feature>
<accession>A0A6L2PPH1</accession>
<dbReference type="InterPro" id="IPR043926">
    <property type="entry name" value="ABCG_dom"/>
</dbReference>
<feature type="transmembrane region" description="Helical" evidence="9">
    <location>
        <begin position="391"/>
        <end position="413"/>
    </location>
</feature>
<evidence type="ECO:0000256" key="9">
    <source>
        <dbReference type="SAM" id="Phobius"/>
    </source>
</evidence>
<dbReference type="InterPro" id="IPR003593">
    <property type="entry name" value="AAA+_ATPase"/>
</dbReference>
<dbReference type="InterPro" id="IPR003439">
    <property type="entry name" value="ABC_transporter-like_ATP-bd"/>
</dbReference>
<keyword evidence="3" id="KW-0813">Transport</keyword>
<evidence type="ECO:0000256" key="5">
    <source>
        <dbReference type="ARBA" id="ARBA00022741"/>
    </source>
</evidence>
<evidence type="ECO:0000313" key="12">
    <source>
        <dbReference type="Proteomes" id="UP000502823"/>
    </source>
</evidence>
<comment type="similarity">
    <text evidence="2">Belongs to the ABC transporter superfamily. ABCG family. Eye pigment precursor importer (TC 3.A.1.204) subfamily.</text>
</comment>
<evidence type="ECO:0000256" key="8">
    <source>
        <dbReference type="ARBA" id="ARBA00023136"/>
    </source>
</evidence>
<dbReference type="EMBL" id="BLKM01005504">
    <property type="protein sequence ID" value="GFG34519.1"/>
    <property type="molecule type" value="Genomic_DNA"/>
</dbReference>
<dbReference type="GO" id="GO:0005886">
    <property type="term" value="C:plasma membrane"/>
    <property type="evidence" value="ECO:0007669"/>
    <property type="project" value="TreeGrafter"/>
</dbReference>
<dbReference type="InterPro" id="IPR013525">
    <property type="entry name" value="ABC2_TM"/>
</dbReference>
<dbReference type="GO" id="GO:0030659">
    <property type="term" value="C:cytoplasmic vesicle membrane"/>
    <property type="evidence" value="ECO:0007669"/>
    <property type="project" value="TreeGrafter"/>
</dbReference>
<evidence type="ECO:0000256" key="3">
    <source>
        <dbReference type="ARBA" id="ARBA00022448"/>
    </source>
</evidence>
<comment type="caution">
    <text evidence="11">The sequence shown here is derived from an EMBL/GenBank/DDBJ whole genome shotgun (WGS) entry which is preliminary data.</text>
</comment>
<evidence type="ECO:0000256" key="4">
    <source>
        <dbReference type="ARBA" id="ARBA00022692"/>
    </source>
</evidence>
<feature type="transmembrane region" description="Helical" evidence="9">
    <location>
        <begin position="532"/>
        <end position="553"/>
    </location>
</feature>
<comment type="subcellular location">
    <subcellularLocation>
        <location evidence="1">Membrane</location>
        <topology evidence="1">Multi-pass membrane protein</topology>
    </subcellularLocation>
</comment>
<dbReference type="GO" id="GO:0005524">
    <property type="term" value="F:ATP binding"/>
    <property type="evidence" value="ECO:0007669"/>
    <property type="project" value="UniProtKB-KW"/>
</dbReference>
<keyword evidence="4 9" id="KW-0812">Transmembrane</keyword>
<organism evidence="11 12">
    <name type="scientific">Coptotermes formosanus</name>
    <name type="common">Formosan subterranean termite</name>
    <dbReference type="NCBI Taxonomy" id="36987"/>
    <lineage>
        <taxon>Eukaryota</taxon>
        <taxon>Metazoa</taxon>
        <taxon>Ecdysozoa</taxon>
        <taxon>Arthropoda</taxon>
        <taxon>Hexapoda</taxon>
        <taxon>Insecta</taxon>
        <taxon>Pterygota</taxon>
        <taxon>Neoptera</taxon>
        <taxon>Polyneoptera</taxon>
        <taxon>Dictyoptera</taxon>
        <taxon>Blattodea</taxon>
        <taxon>Blattoidea</taxon>
        <taxon>Termitoidae</taxon>
        <taxon>Rhinotermitidae</taxon>
        <taxon>Coptotermes</taxon>
    </lineage>
</organism>
<dbReference type="PANTHER" id="PTHR48041:SF139">
    <property type="entry name" value="PROTEIN SCARLET"/>
    <property type="match status" value="1"/>
</dbReference>
<reference evidence="12" key="1">
    <citation type="submission" date="2020-01" db="EMBL/GenBank/DDBJ databases">
        <title>Draft genome sequence of the Termite Coptotermes fromosanus.</title>
        <authorList>
            <person name="Itakura S."/>
            <person name="Yosikawa Y."/>
            <person name="Umezawa K."/>
        </authorList>
    </citation>
    <scope>NUCLEOTIDE SEQUENCE [LARGE SCALE GENOMIC DNA]</scope>
</reference>
<dbReference type="InterPro" id="IPR027417">
    <property type="entry name" value="P-loop_NTPase"/>
</dbReference>
<feature type="transmembrane region" description="Helical" evidence="9">
    <location>
        <begin position="500"/>
        <end position="520"/>
    </location>
</feature>
<dbReference type="PROSITE" id="PS50893">
    <property type="entry name" value="ABC_TRANSPORTER_2"/>
    <property type="match status" value="1"/>
</dbReference>
<evidence type="ECO:0000259" key="10">
    <source>
        <dbReference type="PROSITE" id="PS50893"/>
    </source>
</evidence>
<dbReference type="InterPro" id="IPR050352">
    <property type="entry name" value="ABCG_transporters"/>
</dbReference>
<dbReference type="Pfam" id="PF01061">
    <property type="entry name" value="ABC2_membrane"/>
    <property type="match status" value="1"/>
</dbReference>
<evidence type="ECO:0000313" key="11">
    <source>
        <dbReference type="EMBL" id="GFG34519.1"/>
    </source>
</evidence>
<keyword evidence="7 9" id="KW-1133">Transmembrane helix</keyword>